<dbReference type="Gene3D" id="3.40.630.30">
    <property type="match status" value="1"/>
</dbReference>
<feature type="domain" description="N-acetyltransferase" evidence="1">
    <location>
        <begin position="136"/>
        <end position="263"/>
    </location>
</feature>
<dbReference type="GO" id="GO:0016747">
    <property type="term" value="F:acyltransferase activity, transferring groups other than amino-acyl groups"/>
    <property type="evidence" value="ECO:0007669"/>
    <property type="project" value="InterPro"/>
</dbReference>
<gene>
    <name evidence="2" type="ORF">H9L09_02305</name>
</gene>
<organism evidence="2 3">
    <name type="scientific">Nocardioides mesophilus</name>
    <dbReference type="NCBI Taxonomy" id="433659"/>
    <lineage>
        <taxon>Bacteria</taxon>
        <taxon>Bacillati</taxon>
        <taxon>Actinomycetota</taxon>
        <taxon>Actinomycetes</taxon>
        <taxon>Propionibacteriales</taxon>
        <taxon>Nocardioidaceae</taxon>
        <taxon>Nocardioides</taxon>
    </lineage>
</organism>
<dbReference type="KEGG" id="nmes:H9L09_02305"/>
<keyword evidence="3" id="KW-1185">Reference proteome</keyword>
<keyword evidence="2" id="KW-0808">Transferase</keyword>
<evidence type="ECO:0000259" key="1">
    <source>
        <dbReference type="PROSITE" id="PS51186"/>
    </source>
</evidence>
<reference evidence="2 3" key="1">
    <citation type="submission" date="2020-08" db="EMBL/GenBank/DDBJ databases">
        <title>Genome sequence of Nocardioides mesophilus KACC 16243T.</title>
        <authorList>
            <person name="Hyun D.-W."/>
            <person name="Bae J.-W."/>
        </authorList>
    </citation>
    <scope>NUCLEOTIDE SEQUENCE [LARGE SCALE GENOMIC DNA]</scope>
    <source>
        <strain evidence="2 3">KACC 16243</strain>
    </source>
</reference>
<dbReference type="SUPFAM" id="SSF55729">
    <property type="entry name" value="Acyl-CoA N-acyltransferases (Nat)"/>
    <property type="match status" value="1"/>
</dbReference>
<dbReference type="CDD" id="cd04301">
    <property type="entry name" value="NAT_SF"/>
    <property type="match status" value="1"/>
</dbReference>
<dbReference type="AlphaFoldDB" id="A0A7G9RCK1"/>
<dbReference type="Pfam" id="PF00583">
    <property type="entry name" value="Acetyltransf_1"/>
    <property type="match status" value="1"/>
</dbReference>
<protein>
    <submittedName>
        <fullName evidence="2">GNAT family N-acetyltransferase</fullName>
    </submittedName>
</protein>
<dbReference type="InterPro" id="IPR016181">
    <property type="entry name" value="Acyl_CoA_acyltransferase"/>
</dbReference>
<name>A0A7G9RCK1_9ACTN</name>
<evidence type="ECO:0000313" key="2">
    <source>
        <dbReference type="EMBL" id="QNN53326.1"/>
    </source>
</evidence>
<sequence>MLRAMTAHPPSDVLPVLERYYDAAPRPSATTEEIGPFTLFLRASTDGWPYYARPRLGLTGETTADDVRRVRQRQRELGVPETFEWVEETTPSLSAAADGAGLAVTRCPLLALPAGAAPITASTPAARVELLGPEDVALSTVQGAVHAGFDGTDEVSPRPAEHQRELMRRGLLAVAAAYDEHGEVVGGGSHGPRGDTTELTGIAVLRRARRQGVGAALTAALVADAHARDVTTVFLSAQDDAVARVYERVGFVRVGTACLGEPA</sequence>
<accession>A0A7G9RCK1</accession>
<dbReference type="InterPro" id="IPR000182">
    <property type="entry name" value="GNAT_dom"/>
</dbReference>
<evidence type="ECO:0000313" key="3">
    <source>
        <dbReference type="Proteomes" id="UP000515947"/>
    </source>
</evidence>
<dbReference type="EMBL" id="CP060713">
    <property type="protein sequence ID" value="QNN53326.1"/>
    <property type="molecule type" value="Genomic_DNA"/>
</dbReference>
<dbReference type="Proteomes" id="UP000515947">
    <property type="component" value="Chromosome"/>
</dbReference>
<dbReference type="PROSITE" id="PS51186">
    <property type="entry name" value="GNAT"/>
    <property type="match status" value="1"/>
</dbReference>
<proteinExistence type="predicted"/>